<dbReference type="InterPro" id="IPR006311">
    <property type="entry name" value="TAT_signal"/>
</dbReference>
<dbReference type="PANTHER" id="PTHR43312">
    <property type="entry name" value="D-THREO-ALDOSE 1-DEHYDROGENASE"/>
    <property type="match status" value="1"/>
</dbReference>
<protein>
    <recommendedName>
        <fullName evidence="1">NADP-dependent oxidoreductase domain-containing protein</fullName>
    </recommendedName>
</protein>
<sequence>MKNKTGNVTRRKMLKFSMFAGAGIALGKMPTFPQTSQLKGLIRRPIPSSGEKIPIVGIGTSRRYNVGTSSKERAPLKEVLKSFSDMGGTVVDTAPSYGAAETVVGDLVDELGCRDRLFFATKVRKPDAENGTQELEESFKKLKTKTIDLLQIHNMVGIDTMLPIVREWKAEGRIRYVGVSTSRGRQYPDFIKMMEKEDLDFIQVNYSLQTRTSAERILPLAKDRGMAVLINVPYGRGRLFSRVGDRSLPDWASEADINSWGHFFLKYILSHPAVTCVIPGTAKMKYLTDNMGAAQGRMPNKAMRKQMEEFFDGLPS</sequence>
<dbReference type="Pfam" id="PF00248">
    <property type="entry name" value="Aldo_ket_red"/>
    <property type="match status" value="1"/>
</dbReference>
<dbReference type="SUPFAM" id="SSF51430">
    <property type="entry name" value="NAD(P)-linked oxidoreductase"/>
    <property type="match status" value="1"/>
</dbReference>
<dbReference type="PROSITE" id="PS51318">
    <property type="entry name" value="TAT"/>
    <property type="match status" value="1"/>
</dbReference>
<proteinExistence type="predicted"/>
<organism evidence="2">
    <name type="scientific">marine metagenome</name>
    <dbReference type="NCBI Taxonomy" id="408172"/>
    <lineage>
        <taxon>unclassified sequences</taxon>
        <taxon>metagenomes</taxon>
        <taxon>ecological metagenomes</taxon>
    </lineage>
</organism>
<dbReference type="CDD" id="cd19095">
    <property type="entry name" value="AKR_PA4992-like"/>
    <property type="match status" value="1"/>
</dbReference>
<dbReference type="InterPro" id="IPR023210">
    <property type="entry name" value="NADP_OxRdtase_dom"/>
</dbReference>
<dbReference type="PANTHER" id="PTHR43312:SF1">
    <property type="entry name" value="NADP-DEPENDENT OXIDOREDUCTASE DOMAIN-CONTAINING PROTEIN"/>
    <property type="match status" value="1"/>
</dbReference>
<name>A0A381SP85_9ZZZZ</name>
<feature type="domain" description="NADP-dependent oxidoreductase" evidence="1">
    <location>
        <begin position="57"/>
        <end position="302"/>
    </location>
</feature>
<reference evidence="2" key="1">
    <citation type="submission" date="2018-05" db="EMBL/GenBank/DDBJ databases">
        <authorList>
            <person name="Lanie J.A."/>
            <person name="Ng W.-L."/>
            <person name="Kazmierczak K.M."/>
            <person name="Andrzejewski T.M."/>
            <person name="Davidsen T.M."/>
            <person name="Wayne K.J."/>
            <person name="Tettelin H."/>
            <person name="Glass J.I."/>
            <person name="Rusch D."/>
            <person name="Podicherti R."/>
            <person name="Tsui H.-C.T."/>
            <person name="Winkler M.E."/>
        </authorList>
    </citation>
    <scope>NUCLEOTIDE SEQUENCE</scope>
</reference>
<dbReference type="AlphaFoldDB" id="A0A381SP85"/>
<dbReference type="InterPro" id="IPR036812">
    <property type="entry name" value="NAD(P)_OxRdtase_dom_sf"/>
</dbReference>
<accession>A0A381SP85</accession>
<dbReference type="EMBL" id="UINC01003315">
    <property type="protein sequence ID" value="SVA05234.1"/>
    <property type="molecule type" value="Genomic_DNA"/>
</dbReference>
<evidence type="ECO:0000313" key="2">
    <source>
        <dbReference type="EMBL" id="SVA05234.1"/>
    </source>
</evidence>
<evidence type="ECO:0000259" key="1">
    <source>
        <dbReference type="Pfam" id="PF00248"/>
    </source>
</evidence>
<dbReference type="Gene3D" id="3.20.20.100">
    <property type="entry name" value="NADP-dependent oxidoreductase domain"/>
    <property type="match status" value="1"/>
</dbReference>
<gene>
    <name evidence="2" type="ORF">METZ01_LOCUS58088</name>
</gene>
<dbReference type="InterPro" id="IPR053135">
    <property type="entry name" value="AKR2_Oxidoreductase"/>
</dbReference>